<feature type="compositionally biased region" description="Low complexity" evidence="1">
    <location>
        <begin position="534"/>
        <end position="575"/>
    </location>
</feature>
<dbReference type="PANTHER" id="PTHR32301:SF6">
    <property type="entry name" value="GOLVESIN-RELATED"/>
    <property type="match status" value="1"/>
</dbReference>
<sequence length="827" mass="89637">MPAVSASSLSLILVVLLACFAEDVRASAPDFVVHSSGATGGFTQGLHSKDWLYGLQINLAVLEDLGPLASALEISGGNCSYTRINHIQASDLTVIPGTPAFGLSITGLSIKCNVLVRGKALDVSFDAHDGNVDLHFSIQPIVSPGSQLWLPLGAVTVTKCAVSGKLGKLEFSGSSIFAGLEQLHETIRNFINKELPIVACMQLRRFLEKKASAALEQVFLQLKPLLEATARPVAPQPEPLAWVQVVDWTAYPPAKLLQTLVASRPDVVADLMSRVPQLKLPLQRVHVNRTVTVEAEGTVLNAFLEAMRVQGVNTFEPASLVIRGRRHVLDLAAAFRNLTVVATLQLQVQSLDAAAGTQALPLWERFDLALSLSDLQAEAETLALISQQSLDDLQVDQYQQMECLVSCARDVVPRPSAPVALQKLHLLNMTPALTMAARGSLEAGLADVVVTVLSVMTRDYGPATRSLVQASVGFMNETTNAFIQQFLESTPPCGQTNVYFGPGDLVNNMLLASSALVAVLGIGLGLMSNNSNYSSNSNSNNNNSNYNSNHNISNDNNNYHNSNDNNNSNNNSNNNVWSHPDAGYNSNNDNRNNNSNYNSNNNNYDTNTNLASDPVVPPILSVAYPYLVVSTMILFVFADLGLGTAASIAGFTPKHLAMLLDGLTLAGCYREDLFRAALEEYIRLGSIGGRERQQMMSRVVFSAVLERPALFADAPASWQALLSRAEHVPKDSPARPYHRELATCAQALTLSSARTRRRKGPYIADLYIAGPPGSTPLAVHLMAEAELCPLSGQMLGPTRLRRRHLARMKWKHVALRRKEWLALPDTE</sequence>
<dbReference type="Proteomes" id="UP000626109">
    <property type="component" value="Unassembled WGS sequence"/>
</dbReference>
<evidence type="ECO:0000313" key="3">
    <source>
        <dbReference type="EMBL" id="CAE8711686.1"/>
    </source>
</evidence>
<dbReference type="PANTHER" id="PTHR32301">
    <property type="entry name" value="COUNTIN RECEPTOR CNR3-RELATED"/>
    <property type="match status" value="1"/>
</dbReference>
<accession>A0A813KTT5</accession>
<proteinExistence type="predicted"/>
<comment type="caution">
    <text evidence="3">The sequence shown here is derived from an EMBL/GenBank/DDBJ whole genome shotgun (WGS) entry which is preliminary data.</text>
</comment>
<evidence type="ECO:0000256" key="1">
    <source>
        <dbReference type="SAM" id="MobiDB-lite"/>
    </source>
</evidence>
<feature type="region of interest" description="Disordered" evidence="1">
    <location>
        <begin position="534"/>
        <end position="609"/>
    </location>
</feature>
<feature type="compositionally biased region" description="Low complexity" evidence="1">
    <location>
        <begin position="584"/>
        <end position="609"/>
    </location>
</feature>
<name>A0A813KTT5_POLGL</name>
<evidence type="ECO:0000313" key="4">
    <source>
        <dbReference type="Proteomes" id="UP000626109"/>
    </source>
</evidence>
<reference evidence="3" key="1">
    <citation type="submission" date="2021-02" db="EMBL/GenBank/DDBJ databases">
        <authorList>
            <person name="Dougan E. K."/>
            <person name="Rhodes N."/>
            <person name="Thang M."/>
            <person name="Chan C."/>
        </authorList>
    </citation>
    <scope>NUCLEOTIDE SEQUENCE</scope>
</reference>
<feature type="chain" id="PRO_5032463500" evidence="2">
    <location>
        <begin position="27"/>
        <end position="827"/>
    </location>
</feature>
<protein>
    <submittedName>
        <fullName evidence="3">Uncharacterized protein</fullName>
    </submittedName>
</protein>
<feature type="non-terminal residue" evidence="3">
    <location>
        <position position="1"/>
    </location>
</feature>
<dbReference type="AlphaFoldDB" id="A0A813KTT5"/>
<organism evidence="3 4">
    <name type="scientific">Polarella glacialis</name>
    <name type="common">Dinoflagellate</name>
    <dbReference type="NCBI Taxonomy" id="89957"/>
    <lineage>
        <taxon>Eukaryota</taxon>
        <taxon>Sar</taxon>
        <taxon>Alveolata</taxon>
        <taxon>Dinophyceae</taxon>
        <taxon>Suessiales</taxon>
        <taxon>Suessiaceae</taxon>
        <taxon>Polarella</taxon>
    </lineage>
</organism>
<feature type="signal peptide" evidence="2">
    <location>
        <begin position="1"/>
        <end position="26"/>
    </location>
</feature>
<keyword evidence="2" id="KW-0732">Signal</keyword>
<gene>
    <name evidence="3" type="ORF">PGLA2088_LOCUS36613</name>
</gene>
<dbReference type="EMBL" id="CAJNNW010032195">
    <property type="protein sequence ID" value="CAE8711686.1"/>
    <property type="molecule type" value="Genomic_DNA"/>
</dbReference>
<dbReference type="InterPro" id="IPR053259">
    <property type="entry name" value="Golvesin-related_Golgi"/>
</dbReference>
<evidence type="ECO:0000256" key="2">
    <source>
        <dbReference type="SAM" id="SignalP"/>
    </source>
</evidence>